<name>A0A814UJI5_9BILA</name>
<dbReference type="PANTHER" id="PTHR47178">
    <property type="entry name" value="MONOOXYGENASE, FAD-BINDING"/>
    <property type="match status" value="1"/>
</dbReference>
<dbReference type="InterPro" id="IPR036188">
    <property type="entry name" value="FAD/NAD-bd_sf"/>
</dbReference>
<feature type="transmembrane region" description="Helical" evidence="5">
    <location>
        <begin position="370"/>
        <end position="393"/>
    </location>
</feature>
<organism evidence="7 8">
    <name type="scientific">Rotaria sordida</name>
    <dbReference type="NCBI Taxonomy" id="392033"/>
    <lineage>
        <taxon>Eukaryota</taxon>
        <taxon>Metazoa</taxon>
        <taxon>Spiralia</taxon>
        <taxon>Gnathifera</taxon>
        <taxon>Rotifera</taxon>
        <taxon>Eurotatoria</taxon>
        <taxon>Bdelloidea</taxon>
        <taxon>Philodinida</taxon>
        <taxon>Philodinidae</taxon>
        <taxon>Rotaria</taxon>
    </lineage>
</organism>
<evidence type="ECO:0000256" key="5">
    <source>
        <dbReference type="SAM" id="Phobius"/>
    </source>
</evidence>
<dbReference type="InterPro" id="IPR002938">
    <property type="entry name" value="FAD-bd"/>
</dbReference>
<keyword evidence="5" id="KW-0812">Transmembrane</keyword>
<feature type="domain" description="FAD-binding" evidence="6">
    <location>
        <begin position="10"/>
        <end position="348"/>
    </location>
</feature>
<evidence type="ECO:0000256" key="4">
    <source>
        <dbReference type="ARBA" id="ARBA00023033"/>
    </source>
</evidence>
<dbReference type="PRINTS" id="PR00420">
    <property type="entry name" value="RNGMNOXGNASE"/>
</dbReference>
<keyword evidence="5" id="KW-1133">Transmembrane helix</keyword>
<proteinExistence type="predicted"/>
<dbReference type="EMBL" id="CAJNOO010001597">
    <property type="protein sequence ID" value="CAF1175525.1"/>
    <property type="molecule type" value="Genomic_DNA"/>
</dbReference>
<sequence>MNSSSDEKKTILIIGAGLGGLALAQLLQQELSSSIKVIVFERDADEDFRDQGYFITINQMGNDVLKRISSVDDVFSHPSTMSYSQHQLKLVDKSMNIMLEQTSGEIKIIERGILRRSLLKNIDVQWNKRFVSYKILDDGVEIHFGDDSSVQGTLLVGCDGAKSLVRTQLIPDLQRNETGIVFVSGTIEQNEELSKIKQLISNSLVQILGDQGHSLFLISTGQLWLWSLSWPSTNRIETEISLTQLLDKVHTNFNNEEFIRLIELSSSIRLDILPVYSFPLLKINPYPNNSRVTLLGDAAHVMTPHRGMGANTAFADAFDLIDVIRSDHTKSSLADYEEKMFKRGFQAIQDSLESTRMAHMLGVSARIRNYIMWLLHYSITLKNLISMPFYWYWNRTN</sequence>
<comment type="caution">
    <text evidence="7">The sequence shown here is derived from an EMBL/GenBank/DDBJ whole genome shotgun (WGS) entry which is preliminary data.</text>
</comment>
<accession>A0A814UJI5</accession>
<evidence type="ECO:0000259" key="6">
    <source>
        <dbReference type="Pfam" id="PF01494"/>
    </source>
</evidence>
<keyword evidence="5" id="KW-0472">Membrane</keyword>
<keyword evidence="1" id="KW-0285">Flavoprotein</keyword>
<dbReference type="OrthoDB" id="655030at2759"/>
<dbReference type="GO" id="GO:0004497">
    <property type="term" value="F:monooxygenase activity"/>
    <property type="evidence" value="ECO:0007669"/>
    <property type="project" value="UniProtKB-KW"/>
</dbReference>
<dbReference type="Proteomes" id="UP000663882">
    <property type="component" value="Unassembled WGS sequence"/>
</dbReference>
<reference evidence="7" key="1">
    <citation type="submission" date="2021-02" db="EMBL/GenBank/DDBJ databases">
        <authorList>
            <person name="Nowell W R."/>
        </authorList>
    </citation>
    <scope>NUCLEOTIDE SEQUENCE</scope>
</reference>
<dbReference type="PANTHER" id="PTHR47178:SF6">
    <property type="entry name" value="FAD-BINDING DOMAIN-CONTAINING PROTEIN"/>
    <property type="match status" value="1"/>
</dbReference>
<keyword evidence="3" id="KW-0560">Oxidoreductase</keyword>
<evidence type="ECO:0000256" key="1">
    <source>
        <dbReference type="ARBA" id="ARBA00022630"/>
    </source>
</evidence>
<evidence type="ECO:0000313" key="7">
    <source>
        <dbReference type="EMBL" id="CAF1175525.1"/>
    </source>
</evidence>
<evidence type="ECO:0000313" key="8">
    <source>
        <dbReference type="Proteomes" id="UP000663882"/>
    </source>
</evidence>
<gene>
    <name evidence="7" type="ORF">RFH988_LOCUS23216</name>
</gene>
<evidence type="ECO:0000256" key="2">
    <source>
        <dbReference type="ARBA" id="ARBA00022827"/>
    </source>
</evidence>
<dbReference type="AlphaFoldDB" id="A0A814UJI5"/>
<keyword evidence="4" id="KW-0503">Monooxygenase</keyword>
<dbReference type="SUPFAM" id="SSF51905">
    <property type="entry name" value="FAD/NAD(P)-binding domain"/>
    <property type="match status" value="1"/>
</dbReference>
<dbReference type="Pfam" id="PF01494">
    <property type="entry name" value="FAD_binding_3"/>
    <property type="match status" value="1"/>
</dbReference>
<dbReference type="Gene3D" id="3.50.50.60">
    <property type="entry name" value="FAD/NAD(P)-binding domain"/>
    <property type="match status" value="1"/>
</dbReference>
<keyword evidence="2" id="KW-0274">FAD</keyword>
<dbReference type="GO" id="GO:0071949">
    <property type="term" value="F:FAD binding"/>
    <property type="evidence" value="ECO:0007669"/>
    <property type="project" value="InterPro"/>
</dbReference>
<evidence type="ECO:0000256" key="3">
    <source>
        <dbReference type="ARBA" id="ARBA00023002"/>
    </source>
</evidence>
<protein>
    <recommendedName>
        <fullName evidence="6">FAD-binding domain-containing protein</fullName>
    </recommendedName>
</protein>